<sequence length="346" mass="38679">MKSAQEPIEVAPWLSVLVPAYNAAAYLGECVESVLAQGMAGVELVVVDDCSNDASAAILTQLATRWTKGFRVQRHARNRGLSSARNTLLEAARGEYLWFLDADDKLLPGALGELRDIVRTDAPDLVLCDFEVLRERRQIKHWLRGEHHRKSFIGAPGLLHGDTAQLLSGMLLAGQLHAWSKVSRRALWDSGLRFPPGQYFEDMATMSLLALAAGSSYYVPRPWVAYRQHDHSILANANWQKAQDQSRALVPLREALRLHASEQSPQLRLALAHQSARNLLGAMRYLHSQSSALASAGPLPALADQLRQNFRESSPLTAQELASAYLRRGWLLRRQKFLRWYGAYRA</sequence>
<name>A0A2S0MZE9_9BURK</name>
<keyword evidence="1" id="KW-0328">Glycosyltransferase</keyword>
<evidence type="ECO:0000313" key="5">
    <source>
        <dbReference type="Proteomes" id="UP000239326"/>
    </source>
</evidence>
<dbReference type="InterPro" id="IPR001173">
    <property type="entry name" value="Glyco_trans_2-like"/>
</dbReference>
<dbReference type="KEGG" id="simp:C6571_08120"/>
<dbReference type="Gene3D" id="3.90.550.10">
    <property type="entry name" value="Spore Coat Polysaccharide Biosynthesis Protein SpsA, Chain A"/>
    <property type="match status" value="1"/>
</dbReference>
<dbReference type="OrthoDB" id="9815923at2"/>
<dbReference type="PANTHER" id="PTHR22916">
    <property type="entry name" value="GLYCOSYLTRANSFERASE"/>
    <property type="match status" value="1"/>
</dbReference>
<dbReference type="CDD" id="cd00761">
    <property type="entry name" value="Glyco_tranf_GTA_type"/>
    <property type="match status" value="1"/>
</dbReference>
<keyword evidence="5" id="KW-1185">Reference proteome</keyword>
<dbReference type="RefSeq" id="WP_106446236.1">
    <property type="nucleotide sequence ID" value="NZ_CP027669.1"/>
</dbReference>
<dbReference type="InterPro" id="IPR029044">
    <property type="entry name" value="Nucleotide-diphossugar_trans"/>
</dbReference>
<dbReference type="PANTHER" id="PTHR22916:SF51">
    <property type="entry name" value="GLYCOSYLTRANSFERASE EPSH-RELATED"/>
    <property type="match status" value="1"/>
</dbReference>
<protein>
    <submittedName>
        <fullName evidence="4">Glycosyl transferase family 2</fullName>
    </submittedName>
</protein>
<organism evidence="4 5">
    <name type="scientific">Simplicispira suum</name>
    <dbReference type="NCBI Taxonomy" id="2109915"/>
    <lineage>
        <taxon>Bacteria</taxon>
        <taxon>Pseudomonadati</taxon>
        <taxon>Pseudomonadota</taxon>
        <taxon>Betaproteobacteria</taxon>
        <taxon>Burkholderiales</taxon>
        <taxon>Comamonadaceae</taxon>
        <taxon>Simplicispira</taxon>
    </lineage>
</organism>
<dbReference type="GO" id="GO:0016758">
    <property type="term" value="F:hexosyltransferase activity"/>
    <property type="evidence" value="ECO:0007669"/>
    <property type="project" value="UniProtKB-ARBA"/>
</dbReference>
<keyword evidence="2 4" id="KW-0808">Transferase</keyword>
<accession>A0A2S0MZE9</accession>
<reference evidence="4 5" key="1">
    <citation type="submission" date="2018-03" db="EMBL/GenBank/DDBJ databases">
        <title>Genome sequencing of Simplicispira sp.</title>
        <authorList>
            <person name="Kim S.-J."/>
            <person name="Heo J."/>
            <person name="Kwon S.-W."/>
        </authorList>
    </citation>
    <scope>NUCLEOTIDE SEQUENCE [LARGE SCALE GENOMIC DNA]</scope>
    <source>
        <strain evidence="4 5">SC1-8</strain>
    </source>
</reference>
<evidence type="ECO:0000259" key="3">
    <source>
        <dbReference type="Pfam" id="PF00535"/>
    </source>
</evidence>
<dbReference type="AlphaFoldDB" id="A0A2S0MZE9"/>
<dbReference type="EMBL" id="CP027669">
    <property type="protein sequence ID" value="AVO41259.1"/>
    <property type="molecule type" value="Genomic_DNA"/>
</dbReference>
<evidence type="ECO:0000313" key="4">
    <source>
        <dbReference type="EMBL" id="AVO41259.1"/>
    </source>
</evidence>
<proteinExistence type="predicted"/>
<dbReference type="Pfam" id="PF00535">
    <property type="entry name" value="Glycos_transf_2"/>
    <property type="match status" value="1"/>
</dbReference>
<evidence type="ECO:0000256" key="1">
    <source>
        <dbReference type="ARBA" id="ARBA00022676"/>
    </source>
</evidence>
<gene>
    <name evidence="4" type="ORF">C6571_08120</name>
</gene>
<dbReference type="Proteomes" id="UP000239326">
    <property type="component" value="Chromosome"/>
</dbReference>
<feature type="domain" description="Glycosyltransferase 2-like" evidence="3">
    <location>
        <begin position="15"/>
        <end position="142"/>
    </location>
</feature>
<evidence type="ECO:0000256" key="2">
    <source>
        <dbReference type="ARBA" id="ARBA00022679"/>
    </source>
</evidence>
<dbReference type="SUPFAM" id="SSF53448">
    <property type="entry name" value="Nucleotide-diphospho-sugar transferases"/>
    <property type="match status" value="1"/>
</dbReference>